<dbReference type="Proteomes" id="UP000000763">
    <property type="component" value="Chromosome 8"/>
</dbReference>
<dbReference type="EMBL" id="AP006532">
    <property type="protein sequence ID" value="BAC99968.1"/>
    <property type="molecule type" value="Genomic_DNA"/>
</dbReference>
<evidence type="ECO:0000313" key="1">
    <source>
        <dbReference type="EMBL" id="BAC99968.1"/>
    </source>
</evidence>
<accession>Q6YS09</accession>
<sequence length="85" mass="8760">MAWGELWGCGGDVPDAVTGRAHGVYGGARPEGIGRGMGCDVHVNGAAAYPSPCLTEAQPEPTTAEQAEIRQPVHLSGVAEQMSIE</sequence>
<protein>
    <submittedName>
        <fullName evidence="1">Uncharacterized protein</fullName>
    </submittedName>
</protein>
<reference evidence="2" key="1">
    <citation type="journal article" date="2005" name="Nature">
        <title>The map-based sequence of the rice genome.</title>
        <authorList>
            <consortium name="International rice genome sequencing project (IRGSP)"/>
            <person name="Matsumoto T."/>
            <person name="Wu J."/>
            <person name="Kanamori H."/>
            <person name="Katayose Y."/>
            <person name="Fujisawa M."/>
            <person name="Namiki N."/>
            <person name="Mizuno H."/>
            <person name="Yamamoto K."/>
            <person name="Antonio B.A."/>
            <person name="Baba T."/>
            <person name="Sakata K."/>
            <person name="Nagamura Y."/>
            <person name="Aoki H."/>
            <person name="Arikawa K."/>
            <person name="Arita K."/>
            <person name="Bito T."/>
            <person name="Chiden Y."/>
            <person name="Fujitsuka N."/>
            <person name="Fukunaka R."/>
            <person name="Hamada M."/>
            <person name="Harada C."/>
            <person name="Hayashi A."/>
            <person name="Hijishita S."/>
            <person name="Honda M."/>
            <person name="Hosokawa S."/>
            <person name="Ichikawa Y."/>
            <person name="Idonuma A."/>
            <person name="Iijima M."/>
            <person name="Ikeda M."/>
            <person name="Ikeno M."/>
            <person name="Ito K."/>
            <person name="Ito S."/>
            <person name="Ito T."/>
            <person name="Ito Y."/>
            <person name="Ito Y."/>
            <person name="Iwabuchi A."/>
            <person name="Kamiya K."/>
            <person name="Karasawa W."/>
            <person name="Kurita K."/>
            <person name="Katagiri S."/>
            <person name="Kikuta A."/>
            <person name="Kobayashi H."/>
            <person name="Kobayashi N."/>
            <person name="Machita K."/>
            <person name="Maehara T."/>
            <person name="Masukawa M."/>
            <person name="Mizubayashi T."/>
            <person name="Mukai Y."/>
            <person name="Nagasaki H."/>
            <person name="Nagata Y."/>
            <person name="Naito S."/>
            <person name="Nakashima M."/>
            <person name="Nakama Y."/>
            <person name="Nakamichi Y."/>
            <person name="Nakamura M."/>
            <person name="Meguro A."/>
            <person name="Negishi M."/>
            <person name="Ohta I."/>
            <person name="Ohta T."/>
            <person name="Okamoto M."/>
            <person name="Ono N."/>
            <person name="Saji S."/>
            <person name="Sakaguchi M."/>
            <person name="Sakai K."/>
            <person name="Shibata M."/>
            <person name="Shimokawa T."/>
            <person name="Song J."/>
            <person name="Takazaki Y."/>
            <person name="Terasawa K."/>
            <person name="Tsugane M."/>
            <person name="Tsuji K."/>
            <person name="Ueda S."/>
            <person name="Waki K."/>
            <person name="Yamagata H."/>
            <person name="Yamamoto M."/>
            <person name="Yamamoto S."/>
            <person name="Yamane H."/>
            <person name="Yoshiki S."/>
            <person name="Yoshihara R."/>
            <person name="Yukawa K."/>
            <person name="Zhong H."/>
            <person name="Yano M."/>
            <person name="Yuan Q."/>
            <person name="Ouyang S."/>
            <person name="Liu J."/>
            <person name="Jones K.M."/>
            <person name="Gansberger K."/>
            <person name="Moffat K."/>
            <person name="Hill J."/>
            <person name="Bera J."/>
            <person name="Fadrosh D."/>
            <person name="Jin S."/>
            <person name="Johri S."/>
            <person name="Kim M."/>
            <person name="Overton L."/>
            <person name="Reardon M."/>
            <person name="Tsitrin T."/>
            <person name="Vuong H."/>
            <person name="Weaver B."/>
            <person name="Ciecko A."/>
            <person name="Tallon L."/>
            <person name="Jackson J."/>
            <person name="Pai G."/>
            <person name="Aken S.V."/>
            <person name="Utterback T."/>
            <person name="Reidmuller S."/>
            <person name="Feldblyum T."/>
            <person name="Hsiao J."/>
            <person name="Zismann V."/>
            <person name="Iobst S."/>
            <person name="de Vazeille A.R."/>
            <person name="Buell C.R."/>
            <person name="Ying K."/>
            <person name="Li Y."/>
            <person name="Lu T."/>
            <person name="Huang Y."/>
            <person name="Zhao Q."/>
            <person name="Feng Q."/>
            <person name="Zhang L."/>
            <person name="Zhu J."/>
            <person name="Weng Q."/>
            <person name="Mu J."/>
            <person name="Lu Y."/>
            <person name="Fan D."/>
            <person name="Liu Y."/>
            <person name="Guan J."/>
            <person name="Zhang Y."/>
            <person name="Yu S."/>
            <person name="Liu X."/>
            <person name="Zhang Y."/>
            <person name="Hong G."/>
            <person name="Han B."/>
            <person name="Choisne N."/>
            <person name="Demange N."/>
            <person name="Orjeda G."/>
            <person name="Samain S."/>
            <person name="Cattolico L."/>
            <person name="Pelletier E."/>
            <person name="Couloux A."/>
            <person name="Segurens B."/>
            <person name="Wincker P."/>
            <person name="D'Hont A."/>
            <person name="Scarpelli C."/>
            <person name="Weissenbach J."/>
            <person name="Salanoubat M."/>
            <person name="Quetier F."/>
            <person name="Yu Y."/>
            <person name="Kim H.R."/>
            <person name="Rambo T."/>
            <person name="Currie J."/>
            <person name="Collura K."/>
            <person name="Luo M."/>
            <person name="Yang T."/>
            <person name="Ammiraju J.S.S."/>
            <person name="Engler F."/>
            <person name="Soderlund C."/>
            <person name="Wing R.A."/>
            <person name="Palmer L.E."/>
            <person name="de la Bastide M."/>
            <person name="Spiegel L."/>
            <person name="Nascimento L."/>
            <person name="Zutavern T."/>
            <person name="O'Shaughnessy A."/>
            <person name="Dike S."/>
            <person name="Dedhia N."/>
            <person name="Preston R."/>
            <person name="Balija V."/>
            <person name="McCombie W.R."/>
            <person name="Chow T."/>
            <person name="Chen H."/>
            <person name="Chung M."/>
            <person name="Chen C."/>
            <person name="Shaw J."/>
            <person name="Wu H."/>
            <person name="Hsiao K."/>
            <person name="Chao Y."/>
            <person name="Chu M."/>
            <person name="Cheng C."/>
            <person name="Hour A."/>
            <person name="Lee P."/>
            <person name="Lin S."/>
            <person name="Lin Y."/>
            <person name="Liou J."/>
            <person name="Liu S."/>
            <person name="Hsing Y."/>
            <person name="Raghuvanshi S."/>
            <person name="Mohanty A."/>
            <person name="Bharti A.K."/>
            <person name="Gaur A."/>
            <person name="Gupta V."/>
            <person name="Kumar D."/>
            <person name="Ravi V."/>
            <person name="Vij S."/>
            <person name="Kapur A."/>
            <person name="Khurana P."/>
            <person name="Khurana P."/>
            <person name="Khurana J.P."/>
            <person name="Tyagi A.K."/>
            <person name="Gaikwad K."/>
            <person name="Singh A."/>
            <person name="Dalal V."/>
            <person name="Srivastava S."/>
            <person name="Dixit A."/>
            <person name="Pal A.K."/>
            <person name="Ghazi I.A."/>
            <person name="Yadav M."/>
            <person name="Pandit A."/>
            <person name="Bhargava A."/>
            <person name="Sureshbabu K."/>
            <person name="Batra K."/>
            <person name="Sharma T.R."/>
            <person name="Mohapatra T."/>
            <person name="Singh N.K."/>
            <person name="Messing J."/>
            <person name="Nelson A.B."/>
            <person name="Fuks G."/>
            <person name="Kavchok S."/>
            <person name="Keizer G."/>
            <person name="Linton E."/>
            <person name="Llaca V."/>
            <person name="Song R."/>
            <person name="Tanyolac B."/>
            <person name="Young S."/>
            <person name="Ho-Il K."/>
            <person name="Hahn J.H."/>
            <person name="Sangsakoo G."/>
            <person name="Vanavichit A."/>
            <person name="de Mattos Luiz.A.T."/>
            <person name="Zimmer P.D."/>
            <person name="Malone G."/>
            <person name="Dellagostin O."/>
            <person name="de Oliveira A.C."/>
            <person name="Bevan M."/>
            <person name="Bancroft I."/>
            <person name="Minx P."/>
            <person name="Cordum H."/>
            <person name="Wilson R."/>
            <person name="Cheng Z."/>
            <person name="Jin W."/>
            <person name="Jiang J."/>
            <person name="Leong S.A."/>
            <person name="Iwama H."/>
            <person name="Gojobori T."/>
            <person name="Itoh T."/>
            <person name="Niimura Y."/>
            <person name="Fujii Y."/>
            <person name="Habara T."/>
            <person name="Sakai H."/>
            <person name="Sato Y."/>
            <person name="Wilson G."/>
            <person name="Kumar K."/>
            <person name="McCouch S."/>
            <person name="Juretic N."/>
            <person name="Hoen D."/>
            <person name="Wright S."/>
            <person name="Bruskiewich R."/>
            <person name="Bureau T."/>
            <person name="Miyao A."/>
            <person name="Hirochika H."/>
            <person name="Nishikawa T."/>
            <person name="Kadowaki K."/>
            <person name="Sugiura M."/>
            <person name="Burr B."/>
            <person name="Sasaki T."/>
        </authorList>
    </citation>
    <scope>NUCLEOTIDE SEQUENCE [LARGE SCALE GENOMIC DNA]</scope>
    <source>
        <strain evidence="2">cv. Nipponbare</strain>
    </source>
</reference>
<evidence type="ECO:0000313" key="2">
    <source>
        <dbReference type="Proteomes" id="UP000000763"/>
    </source>
</evidence>
<name>Q6YS09_ORYSJ</name>
<proteinExistence type="predicted"/>
<gene>
    <name evidence="1" type="primary">B1446H11.27</name>
</gene>
<organism evidence="1 2">
    <name type="scientific">Oryza sativa subsp. japonica</name>
    <name type="common">Rice</name>
    <dbReference type="NCBI Taxonomy" id="39947"/>
    <lineage>
        <taxon>Eukaryota</taxon>
        <taxon>Viridiplantae</taxon>
        <taxon>Streptophyta</taxon>
        <taxon>Embryophyta</taxon>
        <taxon>Tracheophyta</taxon>
        <taxon>Spermatophyta</taxon>
        <taxon>Magnoliopsida</taxon>
        <taxon>Liliopsida</taxon>
        <taxon>Poales</taxon>
        <taxon>Poaceae</taxon>
        <taxon>BOP clade</taxon>
        <taxon>Oryzoideae</taxon>
        <taxon>Oryzeae</taxon>
        <taxon>Oryzinae</taxon>
        <taxon>Oryza</taxon>
        <taxon>Oryza sativa</taxon>
    </lineage>
</organism>
<reference evidence="2" key="2">
    <citation type="journal article" date="2008" name="Nucleic Acids Res.">
        <title>The rice annotation project database (RAP-DB): 2008 update.</title>
        <authorList>
            <consortium name="The rice annotation project (RAP)"/>
        </authorList>
    </citation>
    <scope>GENOME REANNOTATION</scope>
    <source>
        <strain evidence="2">cv. Nipponbare</strain>
    </source>
</reference>
<dbReference type="AlphaFoldDB" id="Q6YS09"/>